<gene>
    <name evidence="1" type="ORF">M231_06840</name>
</gene>
<organism evidence="1 2">
    <name type="scientific">Tremella mesenterica</name>
    <name type="common">Jelly fungus</name>
    <dbReference type="NCBI Taxonomy" id="5217"/>
    <lineage>
        <taxon>Eukaryota</taxon>
        <taxon>Fungi</taxon>
        <taxon>Dikarya</taxon>
        <taxon>Basidiomycota</taxon>
        <taxon>Agaricomycotina</taxon>
        <taxon>Tremellomycetes</taxon>
        <taxon>Tremellales</taxon>
        <taxon>Tremellaceae</taxon>
        <taxon>Tremella</taxon>
    </lineage>
</organism>
<dbReference type="EMBL" id="SDIL01000116">
    <property type="protein sequence ID" value="RXK35920.1"/>
    <property type="molecule type" value="Genomic_DNA"/>
</dbReference>
<evidence type="ECO:0000313" key="2">
    <source>
        <dbReference type="Proteomes" id="UP000289152"/>
    </source>
</evidence>
<dbReference type="InParanoid" id="A0A4V1M378"/>
<evidence type="ECO:0000313" key="1">
    <source>
        <dbReference type="EMBL" id="RXK35920.1"/>
    </source>
</evidence>
<dbReference type="VEuPathDB" id="FungiDB:TREMEDRAFT_66358"/>
<comment type="caution">
    <text evidence="1">The sequence shown here is derived from an EMBL/GenBank/DDBJ whole genome shotgun (WGS) entry which is preliminary data.</text>
</comment>
<keyword evidence="2" id="KW-1185">Reference proteome</keyword>
<sequence length="100" mass="11228">MLTTTHRRVILTGSDNFKDWERSILARLIQKDLDEVIEEDATLPLQLAEEKKSWLKKDKKAWAAIDESLSAAVHNVLPPNLLDLTSTPTGLLAKSLLSHL</sequence>
<protein>
    <submittedName>
        <fullName evidence="1">Uncharacterized protein</fullName>
    </submittedName>
</protein>
<dbReference type="AlphaFoldDB" id="A0A4V1M378"/>
<name>A0A4V1M378_TREME</name>
<accession>A0A4V1M378</accession>
<proteinExistence type="predicted"/>
<reference evidence="1 2" key="1">
    <citation type="submission" date="2016-06" db="EMBL/GenBank/DDBJ databases">
        <title>Evolution of pathogenesis and genome organization in the Tremellales.</title>
        <authorList>
            <person name="Cuomo C."/>
            <person name="Litvintseva A."/>
            <person name="Heitman J."/>
            <person name="Chen Y."/>
            <person name="Sun S."/>
            <person name="Springer D."/>
            <person name="Dromer F."/>
            <person name="Young S."/>
            <person name="Zeng Q."/>
            <person name="Chapman S."/>
            <person name="Gujja S."/>
            <person name="Saif S."/>
            <person name="Birren B."/>
        </authorList>
    </citation>
    <scope>NUCLEOTIDE SEQUENCE [LARGE SCALE GENOMIC DNA]</scope>
    <source>
        <strain evidence="1 2">ATCC 28783</strain>
    </source>
</reference>
<dbReference type="Proteomes" id="UP000289152">
    <property type="component" value="Unassembled WGS sequence"/>
</dbReference>